<sequence>MFRDGSNFFNTIANFSLTIRNRIFTRQFKIGMIVQVSRKKIALTNAIQTADSQAAVMNVFLRNRCCFDNVHLSKSFKKLAKLPNEALLINNPIFKDMCKLTETRLQVMSTRSIEEITYSILNLVTSCRGKLPLVYGSLSTIVFDTVTERMKEFKCAQLACICYCFHRMNNSILNVTFLNKVSDHLQNQVLECTKVWPIMHLYLVYCSRSETYSINDNLKKRLIYLIPQFTIYQTAFILSAIAKLDFCNDNTDRLIERFIHHSIPILDKCNLHDLSDLTWSLAKLEYPRKDVVEAYLGYAIKGLSSGTVNSKYFAKLAWSFAKLGITDHKIYALISRQILSNYNRDIPIRHLINTAWAFATGGFLDLVCYDNISNKLFRKADKMNEQDISNITWAFALTGYRNEKLQNKVADTVIGLIHHINSSNLSTITWGFAILRCSNYHLFDIIAAETIKRIKSTNSSFSRFQPGHLLLLVWSLIVANVFSQILIRIVLHPIFVEHYLKGANKLQQCQLYQIHMAAKLKAIEVGGGLIPNHLYHLYGNLLYNHDKRHTYVAIEADGPSHFSCNQPYVNLGQTVLKQRHLKQMGFAFAQIAYHEWMTLNNKDEKISYLLEKIDAAL</sequence>
<evidence type="ECO:0000313" key="2">
    <source>
        <dbReference type="EMBL" id="EDV28989.1"/>
    </source>
</evidence>
<dbReference type="PhylomeDB" id="B3RIB3"/>
<dbReference type="PANTHER" id="PTHR21228">
    <property type="entry name" value="FAST LEU-RICH DOMAIN-CONTAINING"/>
    <property type="match status" value="1"/>
</dbReference>
<dbReference type="GeneID" id="6750138"/>
<dbReference type="GO" id="GO:0035770">
    <property type="term" value="C:ribonucleoprotein granule"/>
    <property type="evidence" value="ECO:0000318"/>
    <property type="project" value="GO_Central"/>
</dbReference>
<dbReference type="HOGENOM" id="CLU_421708_0_0_1"/>
<dbReference type="InterPro" id="IPR058917">
    <property type="entry name" value="RESC6_dom"/>
</dbReference>
<dbReference type="InterPro" id="IPR013584">
    <property type="entry name" value="RAP"/>
</dbReference>
<dbReference type="InParanoid" id="B3RIB3"/>
<dbReference type="PANTHER" id="PTHR21228:SF40">
    <property type="entry name" value="LD45607P"/>
    <property type="match status" value="1"/>
</dbReference>
<dbReference type="KEGG" id="tad:TRIADDRAFT_52413"/>
<evidence type="ECO:0000313" key="3">
    <source>
        <dbReference type="Proteomes" id="UP000009022"/>
    </source>
</evidence>
<organism evidence="2 3">
    <name type="scientific">Trichoplax adhaerens</name>
    <name type="common">Trichoplax reptans</name>
    <dbReference type="NCBI Taxonomy" id="10228"/>
    <lineage>
        <taxon>Eukaryota</taxon>
        <taxon>Metazoa</taxon>
        <taxon>Placozoa</taxon>
        <taxon>Uniplacotomia</taxon>
        <taxon>Trichoplacea</taxon>
        <taxon>Trichoplacidae</taxon>
        <taxon>Trichoplax</taxon>
    </lineage>
</organism>
<dbReference type="RefSeq" id="XP_002108191.1">
    <property type="nucleotide sequence ID" value="XM_002108155.1"/>
</dbReference>
<dbReference type="GO" id="GO:0044528">
    <property type="term" value="P:regulation of mitochondrial mRNA stability"/>
    <property type="evidence" value="ECO:0000318"/>
    <property type="project" value="GO_Central"/>
</dbReference>
<dbReference type="AlphaFoldDB" id="B3RIB3"/>
<dbReference type="InterPro" id="IPR050870">
    <property type="entry name" value="FAST_kinase"/>
</dbReference>
<gene>
    <name evidence="2" type="ORF">TRIADDRAFT_52413</name>
</gene>
<dbReference type="GO" id="GO:0005759">
    <property type="term" value="C:mitochondrial matrix"/>
    <property type="evidence" value="ECO:0000318"/>
    <property type="project" value="GO_Central"/>
</dbReference>
<proteinExistence type="predicted"/>
<dbReference type="CTD" id="6750138"/>
<dbReference type="Pfam" id="PF26188">
    <property type="entry name" value="RESC6"/>
    <property type="match status" value="1"/>
</dbReference>
<dbReference type="STRING" id="10228.B3RIB3"/>
<keyword evidence="3" id="KW-1185">Reference proteome</keyword>
<name>B3RIB3_TRIAD</name>
<protein>
    <recommendedName>
        <fullName evidence="1">RAP domain-containing protein</fullName>
    </recommendedName>
</protein>
<evidence type="ECO:0000259" key="1">
    <source>
        <dbReference type="PROSITE" id="PS51286"/>
    </source>
</evidence>
<dbReference type="GO" id="GO:0003723">
    <property type="term" value="F:RNA binding"/>
    <property type="evidence" value="ECO:0000318"/>
    <property type="project" value="GO_Central"/>
</dbReference>
<dbReference type="PROSITE" id="PS51286">
    <property type="entry name" value="RAP"/>
    <property type="match status" value="1"/>
</dbReference>
<dbReference type="GO" id="GO:0000963">
    <property type="term" value="P:mitochondrial RNA processing"/>
    <property type="evidence" value="ECO:0000318"/>
    <property type="project" value="GO_Central"/>
</dbReference>
<dbReference type="SMART" id="SM00952">
    <property type="entry name" value="RAP"/>
    <property type="match status" value="1"/>
</dbReference>
<dbReference type="Pfam" id="PF08373">
    <property type="entry name" value="RAP"/>
    <property type="match status" value="1"/>
</dbReference>
<feature type="domain" description="RAP" evidence="1">
    <location>
        <begin position="552"/>
        <end position="611"/>
    </location>
</feature>
<dbReference type="Proteomes" id="UP000009022">
    <property type="component" value="Unassembled WGS sequence"/>
</dbReference>
<reference evidence="2 3" key="1">
    <citation type="journal article" date="2008" name="Nature">
        <title>The Trichoplax genome and the nature of placozoans.</title>
        <authorList>
            <person name="Srivastava M."/>
            <person name="Begovic E."/>
            <person name="Chapman J."/>
            <person name="Putnam N.H."/>
            <person name="Hellsten U."/>
            <person name="Kawashima T."/>
            <person name="Kuo A."/>
            <person name="Mitros T."/>
            <person name="Salamov A."/>
            <person name="Carpenter M.L."/>
            <person name="Signorovitch A.Y."/>
            <person name="Moreno M.A."/>
            <person name="Kamm K."/>
            <person name="Grimwood J."/>
            <person name="Schmutz J."/>
            <person name="Shapiro H."/>
            <person name="Grigoriev I.V."/>
            <person name="Buss L.W."/>
            <person name="Schierwater B."/>
            <person name="Dellaporta S.L."/>
            <person name="Rokhsar D.S."/>
        </authorList>
    </citation>
    <scope>NUCLEOTIDE SEQUENCE [LARGE SCALE GENOMIC DNA]</scope>
    <source>
        <strain evidence="2 3">Grell-BS-1999</strain>
    </source>
</reference>
<dbReference type="EMBL" id="DS985241">
    <property type="protein sequence ID" value="EDV28989.1"/>
    <property type="molecule type" value="Genomic_DNA"/>
</dbReference>
<dbReference type="OrthoDB" id="5952141at2759"/>
<accession>B3RIB3</accession>